<proteinExistence type="predicted"/>
<dbReference type="PANTHER" id="PTHR43685:SF11">
    <property type="entry name" value="GLYCOSYLTRANSFERASE TAGX-RELATED"/>
    <property type="match status" value="1"/>
</dbReference>
<accession>A0ABW9ZPN1</accession>
<evidence type="ECO:0000313" key="3">
    <source>
        <dbReference type="Proteomes" id="UP000753802"/>
    </source>
</evidence>
<dbReference type="CDD" id="cd00761">
    <property type="entry name" value="Glyco_tranf_GTA_type"/>
    <property type="match status" value="1"/>
</dbReference>
<dbReference type="RefSeq" id="WP_161817349.1">
    <property type="nucleotide sequence ID" value="NZ_JAACJS010000002.1"/>
</dbReference>
<dbReference type="InterPro" id="IPR029044">
    <property type="entry name" value="Nucleotide-diphossugar_trans"/>
</dbReference>
<dbReference type="Gene3D" id="3.90.550.10">
    <property type="entry name" value="Spore Coat Polysaccharide Biosynthesis Protein SpsA, Chain A"/>
    <property type="match status" value="1"/>
</dbReference>
<evidence type="ECO:0000259" key="1">
    <source>
        <dbReference type="Pfam" id="PF00535"/>
    </source>
</evidence>
<dbReference type="EMBL" id="JAACJS010000002">
    <property type="protein sequence ID" value="NCI49049.1"/>
    <property type="molecule type" value="Genomic_DNA"/>
</dbReference>
<dbReference type="PANTHER" id="PTHR43685">
    <property type="entry name" value="GLYCOSYLTRANSFERASE"/>
    <property type="match status" value="1"/>
</dbReference>
<organism evidence="2 3">
    <name type="scientific">Sediminibacterium roseum</name>
    <dbReference type="NCBI Taxonomy" id="1978412"/>
    <lineage>
        <taxon>Bacteria</taxon>
        <taxon>Pseudomonadati</taxon>
        <taxon>Bacteroidota</taxon>
        <taxon>Chitinophagia</taxon>
        <taxon>Chitinophagales</taxon>
        <taxon>Chitinophagaceae</taxon>
        <taxon>Sediminibacterium</taxon>
    </lineage>
</organism>
<feature type="domain" description="Glycosyltransferase 2-like" evidence="1">
    <location>
        <begin position="9"/>
        <end position="104"/>
    </location>
</feature>
<dbReference type="Pfam" id="PF00535">
    <property type="entry name" value="Glycos_transf_2"/>
    <property type="match status" value="1"/>
</dbReference>
<evidence type="ECO:0000313" key="2">
    <source>
        <dbReference type="EMBL" id="NCI49049.1"/>
    </source>
</evidence>
<sequence>MSGARLRYSVVIPVYNGRHFIGKAIESCLGQTMLPDEIIVIDDASTDETVSIVQSFQSPLIKIERNQENRGPSFSRNKGMKLAESDWILFLDADDLFHPEKIRIVDDCIRSNGKIRAFGHSYNIAGLGGAHLGESVPIPERITLWQVLLKNPVVTPALCVRAGNDILFNEAMGYAEDHDFILRTAEQYGLWFIDLPLCVLQRAPLTGGGISSHKWKMRKGEMKMYMNYGKRNNRYLLIPFLLFFSLMKHGRQILFKRKHNAL</sequence>
<keyword evidence="3" id="KW-1185">Reference proteome</keyword>
<dbReference type="InterPro" id="IPR050834">
    <property type="entry name" value="Glycosyltransf_2"/>
</dbReference>
<name>A0ABW9ZPN1_9BACT</name>
<dbReference type="Proteomes" id="UP000753802">
    <property type="component" value="Unassembled WGS sequence"/>
</dbReference>
<comment type="caution">
    <text evidence="2">The sequence shown here is derived from an EMBL/GenBank/DDBJ whole genome shotgun (WGS) entry which is preliminary data.</text>
</comment>
<dbReference type="InterPro" id="IPR001173">
    <property type="entry name" value="Glyco_trans_2-like"/>
</dbReference>
<gene>
    <name evidence="2" type="ORF">GWC95_03890</name>
</gene>
<dbReference type="SUPFAM" id="SSF53448">
    <property type="entry name" value="Nucleotide-diphospho-sugar transferases"/>
    <property type="match status" value="1"/>
</dbReference>
<reference evidence="2 3" key="1">
    <citation type="submission" date="2020-01" db="EMBL/GenBank/DDBJ databases">
        <title>Genome analysis.</title>
        <authorList>
            <person name="Wu S."/>
            <person name="Wang G."/>
        </authorList>
    </citation>
    <scope>NUCLEOTIDE SEQUENCE [LARGE SCALE GENOMIC DNA]</scope>
    <source>
        <strain evidence="2 3">SYL130</strain>
    </source>
</reference>
<protein>
    <submittedName>
        <fullName evidence="2">Glycosyltransferase family 2 protein</fullName>
    </submittedName>
</protein>